<dbReference type="Proteomes" id="UP000031192">
    <property type="component" value="Unassembled WGS sequence"/>
</dbReference>
<organism evidence="3 4">
    <name type="scientific">Metarhizium guizhouense (strain ARSEF 977)</name>
    <dbReference type="NCBI Taxonomy" id="1276136"/>
    <lineage>
        <taxon>Eukaryota</taxon>
        <taxon>Fungi</taxon>
        <taxon>Dikarya</taxon>
        <taxon>Ascomycota</taxon>
        <taxon>Pezizomycotina</taxon>
        <taxon>Sordariomycetes</taxon>
        <taxon>Hypocreomycetidae</taxon>
        <taxon>Hypocreales</taxon>
        <taxon>Clavicipitaceae</taxon>
        <taxon>Metarhizium</taxon>
    </lineage>
</organism>
<protein>
    <submittedName>
        <fullName evidence="3">Glycosyl hydrolase family 47 protein</fullName>
    </submittedName>
</protein>
<accession>A0A0B4I9U6</accession>
<dbReference type="GO" id="GO:0004571">
    <property type="term" value="F:mannosyl-oligosaccharide 1,2-alpha-mannosidase activity"/>
    <property type="evidence" value="ECO:0007669"/>
    <property type="project" value="InterPro"/>
</dbReference>
<gene>
    <name evidence="3" type="ORF">MGU_02406</name>
</gene>
<evidence type="ECO:0000256" key="2">
    <source>
        <dbReference type="SAM" id="MobiDB-lite"/>
    </source>
</evidence>
<dbReference type="AlphaFoldDB" id="A0A0B4I9U6"/>
<dbReference type="Gene3D" id="1.50.10.10">
    <property type="match status" value="1"/>
</dbReference>
<dbReference type="SUPFAM" id="SSF48225">
    <property type="entry name" value="Seven-hairpin glycosidases"/>
    <property type="match status" value="1"/>
</dbReference>
<dbReference type="EMBL" id="AZNH01000005">
    <property type="protein sequence ID" value="KID90529.1"/>
    <property type="molecule type" value="Genomic_DNA"/>
</dbReference>
<dbReference type="Pfam" id="PF01532">
    <property type="entry name" value="Glyco_hydro_47"/>
    <property type="match status" value="1"/>
</dbReference>
<feature type="compositionally biased region" description="Low complexity" evidence="2">
    <location>
        <begin position="10"/>
        <end position="23"/>
    </location>
</feature>
<dbReference type="GO" id="GO:0005509">
    <property type="term" value="F:calcium ion binding"/>
    <property type="evidence" value="ECO:0007669"/>
    <property type="project" value="InterPro"/>
</dbReference>
<dbReference type="InterPro" id="IPR012341">
    <property type="entry name" value="6hp_glycosidase-like_sf"/>
</dbReference>
<dbReference type="InterPro" id="IPR001382">
    <property type="entry name" value="Glyco_hydro_47"/>
</dbReference>
<evidence type="ECO:0000313" key="3">
    <source>
        <dbReference type="EMBL" id="KID90529.1"/>
    </source>
</evidence>
<name>A0A0B4I9U6_METGA</name>
<keyword evidence="4" id="KW-1185">Reference proteome</keyword>
<feature type="region of interest" description="Disordered" evidence="2">
    <location>
        <begin position="1"/>
        <end position="69"/>
    </location>
</feature>
<reference evidence="3 4" key="1">
    <citation type="journal article" date="2014" name="Proc. Natl. Acad. Sci. U.S.A.">
        <title>Trajectory and genomic determinants of fungal-pathogen speciation and host adaptation.</title>
        <authorList>
            <person name="Hu X."/>
            <person name="Xiao G."/>
            <person name="Zheng P."/>
            <person name="Shang Y."/>
            <person name="Su Y."/>
            <person name="Zhang X."/>
            <person name="Liu X."/>
            <person name="Zhan S."/>
            <person name="St Leger R.J."/>
            <person name="Wang C."/>
        </authorList>
    </citation>
    <scope>NUCLEOTIDE SEQUENCE [LARGE SCALE GENOMIC DNA]</scope>
    <source>
        <strain evidence="3 4">ARSEF 977</strain>
    </source>
</reference>
<comment type="similarity">
    <text evidence="1">Belongs to the glycosyl hydrolase 47 family.</text>
</comment>
<dbReference type="UniPathway" id="UPA00378"/>
<evidence type="ECO:0000313" key="4">
    <source>
        <dbReference type="Proteomes" id="UP000031192"/>
    </source>
</evidence>
<evidence type="ECO:0000256" key="1">
    <source>
        <dbReference type="ARBA" id="ARBA00007658"/>
    </source>
</evidence>
<comment type="caution">
    <text evidence="3">The sequence shown here is derived from an EMBL/GenBank/DDBJ whole genome shotgun (WGS) entry which is preliminary data.</text>
</comment>
<dbReference type="HOGENOM" id="CLU_1704646_0_0_1"/>
<dbReference type="GO" id="GO:0005975">
    <property type="term" value="P:carbohydrate metabolic process"/>
    <property type="evidence" value="ECO:0007669"/>
    <property type="project" value="InterPro"/>
</dbReference>
<sequence>MASRSAPARTLCSSTSPRCTSCSEEARTSTRPWPGPFWTRRPASIVSSAPGRKPSGTTRGGERKPHLPEGFTAAKDLRYILRPEAIESVFYMYRITGDKAFQTRRGTCSPPSTMKTDYANAAVLDVIVARYPLPKVDYMETVTAQLITNPPNPI</sequence>
<dbReference type="GO" id="GO:0016020">
    <property type="term" value="C:membrane"/>
    <property type="evidence" value="ECO:0007669"/>
    <property type="project" value="InterPro"/>
</dbReference>
<dbReference type="InterPro" id="IPR036026">
    <property type="entry name" value="Seven-hairpin_glycosidases"/>
</dbReference>
<keyword evidence="3" id="KW-0378">Hydrolase</keyword>
<dbReference type="GO" id="GO:0036503">
    <property type="term" value="P:ERAD pathway"/>
    <property type="evidence" value="ECO:0007669"/>
    <property type="project" value="UniProtKB-ARBA"/>
</dbReference>
<proteinExistence type="inferred from homology"/>